<protein>
    <submittedName>
        <fullName evidence="1">Uncharacterized protein</fullName>
    </submittedName>
</protein>
<dbReference type="AlphaFoldDB" id="A0A379C9K3"/>
<dbReference type="EMBL" id="UGTA01000001">
    <property type="protein sequence ID" value="SUB59000.1"/>
    <property type="molecule type" value="Genomic_DNA"/>
</dbReference>
<keyword evidence="3" id="KW-1185">Reference proteome</keyword>
<dbReference type="RefSeq" id="WP_115315498.1">
    <property type="nucleotide sequence ID" value="NZ_LWIF01000001.1"/>
</dbReference>
<accession>A0A379C9K3</accession>
<dbReference type="Proteomes" id="UP000255417">
    <property type="component" value="Unassembled WGS sequence"/>
</dbReference>
<dbReference type="EMBL" id="UGTA01000005">
    <property type="protein sequence ID" value="SUB76462.1"/>
    <property type="molecule type" value="Genomic_DNA"/>
</dbReference>
<gene>
    <name evidence="1" type="ORF">NCTC12872_00972</name>
    <name evidence="2" type="ORF">NCTC12872_02093</name>
</gene>
<proteinExistence type="predicted"/>
<evidence type="ECO:0000313" key="2">
    <source>
        <dbReference type="EMBL" id="SUB76462.1"/>
    </source>
</evidence>
<reference evidence="1 3" key="1">
    <citation type="submission" date="2018-06" db="EMBL/GenBank/DDBJ databases">
        <authorList>
            <consortium name="Pathogen Informatics"/>
            <person name="Doyle S."/>
        </authorList>
    </citation>
    <scope>NUCLEOTIDE SEQUENCE [LARGE SCALE GENOMIC DNA]</scope>
    <source>
        <strain evidence="1 3">NCTC12872</strain>
    </source>
</reference>
<sequence>MSLFDQVEKEIAKITNECFKQIEEAKDMVLELDPDDNDFSYKVQEIEERLRDAQATLGDLD</sequence>
<evidence type="ECO:0000313" key="1">
    <source>
        <dbReference type="EMBL" id="SUB59000.1"/>
    </source>
</evidence>
<name>A0A379C9K3_9PAST</name>
<organism evidence="1 3">
    <name type="scientific">Phocoenobacter uteri</name>
    <dbReference type="NCBI Taxonomy" id="146806"/>
    <lineage>
        <taxon>Bacteria</taxon>
        <taxon>Pseudomonadati</taxon>
        <taxon>Pseudomonadota</taxon>
        <taxon>Gammaproteobacteria</taxon>
        <taxon>Pasteurellales</taxon>
        <taxon>Pasteurellaceae</taxon>
        <taxon>Phocoenobacter</taxon>
    </lineage>
</organism>
<evidence type="ECO:0000313" key="3">
    <source>
        <dbReference type="Proteomes" id="UP000255417"/>
    </source>
</evidence>
<dbReference type="OrthoDB" id="9909056at2"/>